<keyword evidence="2" id="KW-1185">Reference proteome</keyword>
<organism evidence="1 2">
    <name type="scientific">Microbacterium pumilum</name>
    <dbReference type="NCBI Taxonomy" id="344165"/>
    <lineage>
        <taxon>Bacteria</taxon>
        <taxon>Bacillati</taxon>
        <taxon>Actinomycetota</taxon>
        <taxon>Actinomycetes</taxon>
        <taxon>Micrococcales</taxon>
        <taxon>Microbacteriaceae</taxon>
        <taxon>Microbacterium</taxon>
    </lineage>
</organism>
<name>A0ABP5D5Q2_9MICO</name>
<dbReference type="EMBL" id="BAAAOH010000001">
    <property type="protein sequence ID" value="GAA1974540.1"/>
    <property type="molecule type" value="Genomic_DNA"/>
</dbReference>
<protein>
    <recommendedName>
        <fullName evidence="3">Caspase family protein</fullName>
    </recommendedName>
</protein>
<dbReference type="Gene3D" id="3.40.50.1460">
    <property type="match status" value="1"/>
</dbReference>
<reference evidence="2" key="1">
    <citation type="journal article" date="2019" name="Int. J. Syst. Evol. Microbiol.">
        <title>The Global Catalogue of Microorganisms (GCM) 10K type strain sequencing project: providing services to taxonomists for standard genome sequencing and annotation.</title>
        <authorList>
            <consortium name="The Broad Institute Genomics Platform"/>
            <consortium name="The Broad Institute Genome Sequencing Center for Infectious Disease"/>
            <person name="Wu L."/>
            <person name="Ma J."/>
        </authorList>
    </citation>
    <scope>NUCLEOTIDE SEQUENCE [LARGE SCALE GENOMIC DNA]</scope>
    <source>
        <strain evidence="2">JCM 14902</strain>
    </source>
</reference>
<evidence type="ECO:0000313" key="2">
    <source>
        <dbReference type="Proteomes" id="UP001500326"/>
    </source>
</evidence>
<proteinExistence type="predicted"/>
<accession>A0ABP5D5Q2</accession>
<sequence length="584" mass="61676">MERALVLIGVSKTGGGLAPLNAVEAGLDEMTEWAKRQKIRRIHRISDAGGTPVTAKAVHARIKKLCDLKTIDQLIVYFTGHGVTVGQEEYLLLSGAPTDLGEAIYVQGSAAAAALSPVGNIVLISDACRSDAEGSFRNLRGAVIFPGYAGDDEPKVDRLYAAPLGSAAYEVVDEHGVSHPIYTESLVATLDGAHPQIVEPDEDPAFGIVRLRRGLQDILAEDVVNRLGALKVPLDISQRPKVWAVSDSTISRVALTAEIVPGGVGARPGGTVSAKGDPVVRLRDLMRGLAGLPAEAHVGRLGALNDLVVIADPRLAAQTLGDGVADPAARPGQNPFTAAHDRSPTGRIVVSGATVASAECDDADVLVSAGAITVEPARDTLAMDVVLRLDDDSGVILPSAASVTTVATFAGGELRDVAFVGDPAAAVNIDAQRLRGAVAARMRINDLWLTGDECDALLAAVLRPDGCDPTLALYTAYVLHDLKRRDDVRLVDDAVRAQWGFRLFDLAMLTGDLDGRTPTAEDEVHPATPLLQRGWSTVRIKGIDLGDGLDGIPAHLLPSIWTQVDGDGIEILRRARRDQSKEEQ</sequence>
<dbReference type="RefSeq" id="WP_344058004.1">
    <property type="nucleotide sequence ID" value="NZ_BAAAOH010000001.1"/>
</dbReference>
<evidence type="ECO:0000313" key="1">
    <source>
        <dbReference type="EMBL" id="GAA1974540.1"/>
    </source>
</evidence>
<evidence type="ECO:0008006" key="3">
    <source>
        <dbReference type="Google" id="ProtNLM"/>
    </source>
</evidence>
<dbReference type="Proteomes" id="UP001500326">
    <property type="component" value="Unassembled WGS sequence"/>
</dbReference>
<comment type="caution">
    <text evidence="1">The sequence shown here is derived from an EMBL/GenBank/DDBJ whole genome shotgun (WGS) entry which is preliminary data.</text>
</comment>
<gene>
    <name evidence="1" type="ORF">GCM10009777_03880</name>
</gene>